<dbReference type="SUPFAM" id="SSF52540">
    <property type="entry name" value="P-loop containing nucleoside triphosphate hydrolases"/>
    <property type="match status" value="1"/>
</dbReference>
<name>A0A1H5INL6_9PSED</name>
<evidence type="ECO:0000256" key="1">
    <source>
        <dbReference type="SAM" id="Coils"/>
    </source>
</evidence>
<protein>
    <recommendedName>
        <fullName evidence="4">Dynamin family protein</fullName>
    </recommendedName>
</protein>
<dbReference type="EMBL" id="FNTY01000002">
    <property type="protein sequence ID" value="SEE41846.1"/>
    <property type="molecule type" value="Genomic_DNA"/>
</dbReference>
<proteinExistence type="predicted"/>
<evidence type="ECO:0008006" key="4">
    <source>
        <dbReference type="Google" id="ProtNLM"/>
    </source>
</evidence>
<evidence type="ECO:0000313" key="3">
    <source>
        <dbReference type="Proteomes" id="UP000198985"/>
    </source>
</evidence>
<dbReference type="RefSeq" id="WP_235864407.1">
    <property type="nucleotide sequence ID" value="NZ_FNTY01000002.1"/>
</dbReference>
<accession>A0A1H5INL6</accession>
<reference evidence="2 3" key="1">
    <citation type="submission" date="2016-10" db="EMBL/GenBank/DDBJ databases">
        <authorList>
            <person name="de Groot N.N."/>
        </authorList>
    </citation>
    <scope>NUCLEOTIDE SEQUENCE [LARGE SCALE GENOMIC DNA]</scope>
    <source>
        <strain evidence="2 3">BS3662</strain>
    </source>
</reference>
<dbReference type="AlphaFoldDB" id="A0A1H5INL6"/>
<dbReference type="Proteomes" id="UP000198985">
    <property type="component" value="Unassembled WGS sequence"/>
</dbReference>
<sequence>MISTLLPPAFTCLLMDAGSEMTSNQAVEYWHALQVRQPQWALRAYARLVQTLSRDVQQRLQLRETVTEPYVVVFGKTQVGKTTLLLDLMGVVPAQMGRISKVLRGGREAGQSATATTMEYCRSTSERWGLTRKGETRWLVEDRDMTLALGALRTEMERGQLKAEVSPCVVHLPESCFLGGAQGSSVRILDLPGDNPANEEEQRHVNLMAKTYLPFADLILLVGKGDDLGFLCPGAITLPGIEDWQSMPYRFRVVTTYSYFSRSVKDILRKEHEIDAAQVRQRLIEQVERFGKLSEPAREPRLFFPLEFGNSWHQAEKDDPLLHSRMAPIITALRNELLEQITSSTTPMGRLRSTLDTHISVRYILHKKTCAVEETLQALKLRRVALTTEVQNWAVIVEGSHRRFKDVSELLSKKPYEQAEAAIAQATQALLADPNERYRPKEGGVKDDRETLYTLIREYARTLGAIRLDVQPGNCPLPYWRQVRRLFEEPEQKSVDDILSAEFWSIRCALSDYWIDTYWSSSNYQEDRARVRRAGTAALTNLAGLWRDQWLKALTGTQRATSQELQQVKNQVALHEEETRLAQARLGVIEQSIVEQDAERTRITLDSKEDLERCERFICLLEQEYSAALDQQYAAALAQSDPSDALLGLFSCVALSQQYYEFLAFNQQAAG</sequence>
<gene>
    <name evidence="2" type="ORF">SAMN04490194_2155</name>
</gene>
<keyword evidence="1" id="KW-0175">Coiled coil</keyword>
<feature type="coiled-coil region" evidence="1">
    <location>
        <begin position="551"/>
        <end position="585"/>
    </location>
</feature>
<dbReference type="InterPro" id="IPR027417">
    <property type="entry name" value="P-loop_NTPase"/>
</dbReference>
<evidence type="ECO:0000313" key="2">
    <source>
        <dbReference type="EMBL" id="SEE41846.1"/>
    </source>
</evidence>
<organism evidence="2 3">
    <name type="scientific">Pseudomonas migulae</name>
    <dbReference type="NCBI Taxonomy" id="78543"/>
    <lineage>
        <taxon>Bacteria</taxon>
        <taxon>Pseudomonadati</taxon>
        <taxon>Pseudomonadota</taxon>
        <taxon>Gammaproteobacteria</taxon>
        <taxon>Pseudomonadales</taxon>
        <taxon>Pseudomonadaceae</taxon>
        <taxon>Pseudomonas</taxon>
    </lineage>
</organism>